<evidence type="ECO:0000313" key="2">
    <source>
        <dbReference type="EMBL" id="CAC5398145.1"/>
    </source>
</evidence>
<organism evidence="2 3">
    <name type="scientific">Mytilus coruscus</name>
    <name type="common">Sea mussel</name>
    <dbReference type="NCBI Taxonomy" id="42192"/>
    <lineage>
        <taxon>Eukaryota</taxon>
        <taxon>Metazoa</taxon>
        <taxon>Spiralia</taxon>
        <taxon>Lophotrochozoa</taxon>
        <taxon>Mollusca</taxon>
        <taxon>Bivalvia</taxon>
        <taxon>Autobranchia</taxon>
        <taxon>Pteriomorphia</taxon>
        <taxon>Mytilida</taxon>
        <taxon>Mytiloidea</taxon>
        <taxon>Mytilidae</taxon>
        <taxon>Mytilinae</taxon>
        <taxon>Mytilus</taxon>
    </lineage>
</organism>
<dbReference type="OrthoDB" id="10067281at2759"/>
<sequence>MGHKIEFDKKPFQGKIPTPIKFNDTAINLIQEEVSELLSKGAIKEVCHEDDIDKTRALIKSDKNYNANMIISEESRSEIRWWLANVDSENGKLIREVPPSHSLHTDSSMKGWGAFLDKTSCSTQGRWNLDEQNLHINVLELKAIYFGLISLSNHIKDAHVRIGTLLKTSRPKKLNQEITVASFCKPEICPLKTLKHYILRTQNVRKSNKLFVSFKTLKAVTSCSIARWLKVVLINSGIDISKFKAHSYRSASSSAALNAGKGVFTTRAFMKGEFLLEYEGKLMSSEKGDKRLDSHVRKGHGCYVFFFRDNEDQKLSIDATNSKLMGRYVNDGVGRKKILL</sequence>
<name>A0A6J8CQD7_MYTCO</name>
<dbReference type="SUPFAM" id="SSF82199">
    <property type="entry name" value="SET domain"/>
    <property type="match status" value="1"/>
</dbReference>
<feature type="domain" description="SET" evidence="1">
    <location>
        <begin position="260"/>
        <end position="330"/>
    </location>
</feature>
<reference evidence="2 3" key="1">
    <citation type="submission" date="2020-06" db="EMBL/GenBank/DDBJ databases">
        <authorList>
            <person name="Li R."/>
            <person name="Bekaert M."/>
        </authorList>
    </citation>
    <scope>NUCLEOTIDE SEQUENCE [LARGE SCALE GENOMIC DNA]</scope>
    <source>
        <strain evidence="3">wild</strain>
    </source>
</reference>
<dbReference type="Gene3D" id="2.170.270.10">
    <property type="entry name" value="SET domain"/>
    <property type="match status" value="1"/>
</dbReference>
<dbReference type="PANTHER" id="PTHR35617:SF3">
    <property type="entry name" value="CORE-BINDING (CB) DOMAIN-CONTAINING PROTEIN"/>
    <property type="match status" value="1"/>
</dbReference>
<dbReference type="CDD" id="cd09275">
    <property type="entry name" value="RNase_HI_RT_DIRS1"/>
    <property type="match status" value="1"/>
</dbReference>
<keyword evidence="3" id="KW-1185">Reference proteome</keyword>
<dbReference type="Pfam" id="PF00856">
    <property type="entry name" value="SET"/>
    <property type="match status" value="1"/>
</dbReference>
<dbReference type="EMBL" id="CACVKT020005824">
    <property type="protein sequence ID" value="CAC5398145.1"/>
    <property type="molecule type" value="Genomic_DNA"/>
</dbReference>
<evidence type="ECO:0000313" key="3">
    <source>
        <dbReference type="Proteomes" id="UP000507470"/>
    </source>
</evidence>
<dbReference type="InterPro" id="IPR046341">
    <property type="entry name" value="SET_dom_sf"/>
</dbReference>
<dbReference type="AlphaFoldDB" id="A0A6J8CQD7"/>
<dbReference type="PANTHER" id="PTHR35617">
    <property type="entry name" value="PHAGE_INTEGRASE DOMAIN-CONTAINING PROTEIN"/>
    <property type="match status" value="1"/>
</dbReference>
<dbReference type="Proteomes" id="UP000507470">
    <property type="component" value="Unassembled WGS sequence"/>
</dbReference>
<dbReference type="InterPro" id="IPR001214">
    <property type="entry name" value="SET_dom"/>
</dbReference>
<accession>A0A6J8CQD7</accession>
<proteinExistence type="predicted"/>
<evidence type="ECO:0000259" key="1">
    <source>
        <dbReference type="Pfam" id="PF00856"/>
    </source>
</evidence>
<gene>
    <name evidence="2" type="ORF">MCOR_32534</name>
</gene>
<protein>
    <recommendedName>
        <fullName evidence="1">SET domain-containing protein</fullName>
    </recommendedName>
</protein>